<gene>
    <name evidence="1" type="ORF">SMRZ_LOCUS4539</name>
</gene>
<evidence type="ECO:0000313" key="1">
    <source>
        <dbReference type="EMBL" id="VDO62089.1"/>
    </source>
</evidence>
<organism evidence="1 2">
    <name type="scientific">Schistosoma margrebowiei</name>
    <dbReference type="NCBI Taxonomy" id="48269"/>
    <lineage>
        <taxon>Eukaryota</taxon>
        <taxon>Metazoa</taxon>
        <taxon>Spiralia</taxon>
        <taxon>Lophotrochozoa</taxon>
        <taxon>Platyhelminthes</taxon>
        <taxon>Trematoda</taxon>
        <taxon>Digenea</taxon>
        <taxon>Strigeidida</taxon>
        <taxon>Schistosomatoidea</taxon>
        <taxon>Schistosomatidae</taxon>
        <taxon>Schistosoma</taxon>
    </lineage>
</organism>
<accession>A0A183LL64</accession>
<reference evidence="1 2" key="1">
    <citation type="submission" date="2018-11" db="EMBL/GenBank/DDBJ databases">
        <authorList>
            <consortium name="Pathogen Informatics"/>
        </authorList>
    </citation>
    <scope>NUCLEOTIDE SEQUENCE [LARGE SCALE GENOMIC DNA]</scope>
    <source>
        <strain evidence="1 2">Zambia</strain>
    </source>
</reference>
<name>A0A183LL64_9TREM</name>
<evidence type="ECO:0000313" key="2">
    <source>
        <dbReference type="Proteomes" id="UP000277204"/>
    </source>
</evidence>
<dbReference type="EMBL" id="UZAI01001451">
    <property type="protein sequence ID" value="VDO62089.1"/>
    <property type="molecule type" value="Genomic_DNA"/>
</dbReference>
<keyword evidence="2" id="KW-1185">Reference proteome</keyword>
<proteinExistence type="predicted"/>
<sequence length="117" mass="13048">MKTSTSQEKHKIQWTAWMQLNDLDFAGDLDLLSYTHQQMQVKTNNVAAAFVSVGLNIHKGKRKIPKHNTENTKPNTINGKALEDMENFTYPDGMIIKQVGSGADMKAGINKARAAFL</sequence>
<dbReference type="AlphaFoldDB" id="A0A183LL64"/>
<protein>
    <submittedName>
        <fullName evidence="1">Uncharacterized protein</fullName>
    </submittedName>
</protein>
<dbReference type="Proteomes" id="UP000277204">
    <property type="component" value="Unassembled WGS sequence"/>
</dbReference>